<reference evidence="1" key="1">
    <citation type="submission" date="2019-11" db="UniProtKB">
        <authorList>
            <consortium name="WormBaseParasite"/>
        </authorList>
    </citation>
    <scope>IDENTIFICATION</scope>
</reference>
<dbReference type="AlphaFoldDB" id="A0A5K3FXY7"/>
<protein>
    <submittedName>
        <fullName evidence="1">Lipocalin-like domain-containing protein</fullName>
    </submittedName>
</protein>
<sequence>MAIEGTWTFTKQSNSPIPFDLLETRRGLLVLAISSNGQFTTLDLREDSKLRVIATWLEAAKTEDGKKYQLDCFKDSVDFVDLEKSYQNLNGFFDF</sequence>
<organism evidence="1">
    <name type="scientific">Mesocestoides corti</name>
    <name type="common">Flatworm</name>
    <dbReference type="NCBI Taxonomy" id="53468"/>
    <lineage>
        <taxon>Eukaryota</taxon>
        <taxon>Metazoa</taxon>
        <taxon>Spiralia</taxon>
        <taxon>Lophotrochozoa</taxon>
        <taxon>Platyhelminthes</taxon>
        <taxon>Cestoda</taxon>
        <taxon>Eucestoda</taxon>
        <taxon>Cyclophyllidea</taxon>
        <taxon>Mesocestoididae</taxon>
        <taxon>Mesocestoides</taxon>
    </lineage>
</organism>
<evidence type="ECO:0000313" key="1">
    <source>
        <dbReference type="WBParaSite" id="MCU_012791-RA"/>
    </source>
</evidence>
<name>A0A5K3FXY7_MESCO</name>
<accession>A0A5K3FXY7</accession>
<dbReference type="WBParaSite" id="MCU_012791-RA">
    <property type="protein sequence ID" value="MCU_012791-RA"/>
    <property type="gene ID" value="MCU_012791"/>
</dbReference>
<proteinExistence type="predicted"/>